<dbReference type="PANTHER" id="PTHR43133:SF25">
    <property type="entry name" value="RNA POLYMERASE SIGMA FACTOR RFAY-RELATED"/>
    <property type="match status" value="1"/>
</dbReference>
<evidence type="ECO:0000256" key="2">
    <source>
        <dbReference type="ARBA" id="ARBA00023015"/>
    </source>
</evidence>
<dbReference type="Gene3D" id="1.10.10.10">
    <property type="entry name" value="Winged helix-like DNA-binding domain superfamily/Winged helix DNA-binding domain"/>
    <property type="match status" value="1"/>
</dbReference>
<keyword evidence="10" id="KW-1185">Reference proteome</keyword>
<dbReference type="SUPFAM" id="SSF88946">
    <property type="entry name" value="Sigma2 domain of RNA polymerase sigma factors"/>
    <property type="match status" value="1"/>
</dbReference>
<comment type="similarity">
    <text evidence="1 6">Belongs to the sigma-70 factor family. ECF subfamily.</text>
</comment>
<gene>
    <name evidence="9" type="ORF">RR42_m0827</name>
</gene>
<dbReference type="RefSeq" id="WP_043344316.1">
    <property type="nucleotide sequence ID" value="NZ_CP010536.1"/>
</dbReference>
<evidence type="ECO:0000256" key="1">
    <source>
        <dbReference type="ARBA" id="ARBA00010641"/>
    </source>
</evidence>
<dbReference type="InterPro" id="IPR000838">
    <property type="entry name" value="RNA_pol_sigma70_ECF_CS"/>
</dbReference>
<dbReference type="Proteomes" id="UP000031843">
    <property type="component" value="Chromosome main"/>
</dbReference>
<evidence type="ECO:0000256" key="4">
    <source>
        <dbReference type="ARBA" id="ARBA00023125"/>
    </source>
</evidence>
<dbReference type="InterPro" id="IPR013325">
    <property type="entry name" value="RNA_pol_sigma_r2"/>
</dbReference>
<dbReference type="NCBIfam" id="TIGR02937">
    <property type="entry name" value="sigma70-ECF"/>
    <property type="match status" value="1"/>
</dbReference>
<dbReference type="SUPFAM" id="SSF88659">
    <property type="entry name" value="Sigma3 and sigma4 domains of RNA polymerase sigma factors"/>
    <property type="match status" value="1"/>
</dbReference>
<dbReference type="GO" id="GO:0006352">
    <property type="term" value="P:DNA-templated transcription initiation"/>
    <property type="evidence" value="ECO:0007669"/>
    <property type="project" value="InterPro"/>
</dbReference>
<dbReference type="PANTHER" id="PTHR43133">
    <property type="entry name" value="RNA POLYMERASE ECF-TYPE SIGMA FACTO"/>
    <property type="match status" value="1"/>
</dbReference>
<evidence type="ECO:0000256" key="5">
    <source>
        <dbReference type="ARBA" id="ARBA00023163"/>
    </source>
</evidence>
<dbReference type="InterPro" id="IPR039425">
    <property type="entry name" value="RNA_pol_sigma-70-like"/>
</dbReference>
<evidence type="ECO:0000259" key="7">
    <source>
        <dbReference type="Pfam" id="PF04542"/>
    </source>
</evidence>
<dbReference type="NCBIfam" id="NF009185">
    <property type="entry name" value="PRK12533.1"/>
    <property type="match status" value="1"/>
</dbReference>
<evidence type="ECO:0000313" key="9">
    <source>
        <dbReference type="EMBL" id="AJG18239.1"/>
    </source>
</evidence>
<keyword evidence="3 6" id="KW-0731">Sigma factor</keyword>
<reference evidence="9 10" key="1">
    <citation type="journal article" date="2015" name="Genome Announc.">
        <title>Complete Genome Sequence of Cupriavidus basilensis 4G11, Isolated from the Oak Ridge Field Research Center Site.</title>
        <authorList>
            <person name="Ray J."/>
            <person name="Waters R.J."/>
            <person name="Skerker J.M."/>
            <person name="Kuehl J.V."/>
            <person name="Price M.N."/>
            <person name="Huang J."/>
            <person name="Chakraborty R."/>
            <person name="Arkin A.P."/>
            <person name="Deutschbauer A."/>
        </authorList>
    </citation>
    <scope>NUCLEOTIDE SEQUENCE [LARGE SCALE GENOMIC DNA]</scope>
    <source>
        <strain evidence="9">4G11</strain>
    </source>
</reference>
<dbReference type="Gene3D" id="1.10.1740.10">
    <property type="match status" value="1"/>
</dbReference>
<dbReference type="InterPro" id="IPR013324">
    <property type="entry name" value="RNA_pol_sigma_r3/r4-like"/>
</dbReference>
<evidence type="ECO:0000313" key="10">
    <source>
        <dbReference type="Proteomes" id="UP000031843"/>
    </source>
</evidence>
<dbReference type="Pfam" id="PF04542">
    <property type="entry name" value="Sigma70_r2"/>
    <property type="match status" value="1"/>
</dbReference>
<dbReference type="InterPro" id="IPR007627">
    <property type="entry name" value="RNA_pol_sigma70_r2"/>
</dbReference>
<dbReference type="InterPro" id="IPR013249">
    <property type="entry name" value="RNA_pol_sigma70_r4_t2"/>
</dbReference>
<dbReference type="GO" id="GO:0003677">
    <property type="term" value="F:DNA binding"/>
    <property type="evidence" value="ECO:0007669"/>
    <property type="project" value="UniProtKB-KW"/>
</dbReference>
<dbReference type="PROSITE" id="PS01063">
    <property type="entry name" value="SIGMA70_ECF"/>
    <property type="match status" value="1"/>
</dbReference>
<protein>
    <recommendedName>
        <fullName evidence="6">RNA polymerase sigma factor</fullName>
    </recommendedName>
</protein>
<dbReference type="AlphaFoldDB" id="A0A0C4Y7V2"/>
<feature type="domain" description="RNA polymerase sigma-70 region 2" evidence="7">
    <location>
        <begin position="13"/>
        <end position="77"/>
    </location>
</feature>
<organism evidence="9 10">
    <name type="scientific">Cupriavidus basilensis</name>
    <dbReference type="NCBI Taxonomy" id="68895"/>
    <lineage>
        <taxon>Bacteria</taxon>
        <taxon>Pseudomonadati</taxon>
        <taxon>Pseudomonadota</taxon>
        <taxon>Betaproteobacteria</taxon>
        <taxon>Burkholderiales</taxon>
        <taxon>Burkholderiaceae</taxon>
        <taxon>Cupriavidus</taxon>
    </lineage>
</organism>
<evidence type="ECO:0000256" key="3">
    <source>
        <dbReference type="ARBA" id="ARBA00023082"/>
    </source>
</evidence>
<dbReference type="EMBL" id="CP010536">
    <property type="protein sequence ID" value="AJG18239.1"/>
    <property type="molecule type" value="Genomic_DNA"/>
</dbReference>
<evidence type="ECO:0000256" key="6">
    <source>
        <dbReference type="RuleBase" id="RU000716"/>
    </source>
</evidence>
<keyword evidence="2 6" id="KW-0805">Transcription regulation</keyword>
<keyword evidence="5 6" id="KW-0804">Transcription</keyword>
<dbReference type="Pfam" id="PF08281">
    <property type="entry name" value="Sigma70_r4_2"/>
    <property type="match status" value="1"/>
</dbReference>
<feature type="domain" description="RNA polymerase sigma factor 70 region 4 type 2" evidence="8">
    <location>
        <begin position="121"/>
        <end position="172"/>
    </location>
</feature>
<sequence>MNAADQRRRFDDLVLPHLDAAYNLARWLSGSPAEADDVVQEACLRAFCFFDSFRGDQPRAWLLAIVRNTWFTTWRKRHQPGQAESAGYDDAHFDGEPLPGWQDGHGDSPEQWLLRAEDVRLLHLALERLPLAFREVLVLRELEDLPYRDIAVIAQIPLGTVMSRLARARKLLAAAVLALRAEGTRGLGTRGGADLGAAGTLSTAPVTDRAAAATAIHATPPQPAGETGHELQ</sequence>
<evidence type="ECO:0000259" key="8">
    <source>
        <dbReference type="Pfam" id="PF08281"/>
    </source>
</evidence>
<dbReference type="KEGG" id="cbw:RR42_m0827"/>
<name>A0A0C4Y7V2_9BURK</name>
<keyword evidence="4 6" id="KW-0238">DNA-binding</keyword>
<dbReference type="InterPro" id="IPR014284">
    <property type="entry name" value="RNA_pol_sigma-70_dom"/>
</dbReference>
<proteinExistence type="inferred from homology"/>
<dbReference type="STRING" id="68895.RR42_m0827"/>
<accession>A0A0C4Y7V2</accession>
<dbReference type="OrthoDB" id="9797134at2"/>
<dbReference type="InterPro" id="IPR036388">
    <property type="entry name" value="WH-like_DNA-bd_sf"/>
</dbReference>
<dbReference type="GO" id="GO:0016987">
    <property type="term" value="F:sigma factor activity"/>
    <property type="evidence" value="ECO:0007669"/>
    <property type="project" value="UniProtKB-KW"/>
</dbReference>